<evidence type="ECO:0000256" key="12">
    <source>
        <dbReference type="ARBA" id="ARBA00022825"/>
    </source>
</evidence>
<dbReference type="GO" id="GO:0006956">
    <property type="term" value="P:complement activation"/>
    <property type="evidence" value="ECO:0007669"/>
    <property type="project" value="InterPro"/>
</dbReference>
<keyword evidence="9 19" id="KW-0732">Signal</keyword>
<dbReference type="EMBL" id="JBBPFD010000021">
    <property type="protein sequence ID" value="KAK7882832.1"/>
    <property type="molecule type" value="Genomic_DNA"/>
</dbReference>
<dbReference type="PANTHER" id="PTHR46393:SF8">
    <property type="entry name" value="COMPLEMENT C2"/>
    <property type="match status" value="1"/>
</dbReference>
<evidence type="ECO:0000256" key="10">
    <source>
        <dbReference type="ARBA" id="ARBA00022737"/>
    </source>
</evidence>
<evidence type="ECO:0000259" key="21">
    <source>
        <dbReference type="PROSITE" id="PS50240"/>
    </source>
</evidence>
<dbReference type="InterPro" id="IPR018114">
    <property type="entry name" value="TRYPSIN_HIS"/>
</dbReference>
<keyword evidence="8" id="KW-0645">Protease</keyword>
<feature type="chain" id="PRO_5043900690" description="C3/C5 convertase" evidence="19">
    <location>
        <begin position="20"/>
        <end position="762"/>
    </location>
</feature>
<keyword evidence="24" id="KW-1185">Reference proteome</keyword>
<keyword evidence="11" id="KW-0378">Hydrolase</keyword>
<dbReference type="GO" id="GO:0006508">
    <property type="term" value="P:proteolysis"/>
    <property type="evidence" value="ECO:0007669"/>
    <property type="project" value="UniProtKB-KW"/>
</dbReference>
<dbReference type="InterPro" id="IPR035976">
    <property type="entry name" value="Sushi/SCR/CCP_sf"/>
</dbReference>
<dbReference type="Pfam" id="PF00089">
    <property type="entry name" value="Trypsin"/>
    <property type="match status" value="1"/>
</dbReference>
<organism evidence="23 24">
    <name type="scientific">Mugilogobius chulae</name>
    <name type="common">yellowstripe goby</name>
    <dbReference type="NCBI Taxonomy" id="88201"/>
    <lineage>
        <taxon>Eukaryota</taxon>
        <taxon>Metazoa</taxon>
        <taxon>Chordata</taxon>
        <taxon>Craniata</taxon>
        <taxon>Vertebrata</taxon>
        <taxon>Euteleostomi</taxon>
        <taxon>Actinopterygii</taxon>
        <taxon>Neopterygii</taxon>
        <taxon>Teleostei</taxon>
        <taxon>Neoteleostei</taxon>
        <taxon>Acanthomorphata</taxon>
        <taxon>Gobiaria</taxon>
        <taxon>Gobiiformes</taxon>
        <taxon>Gobioidei</taxon>
        <taxon>Gobiidae</taxon>
        <taxon>Gobionellinae</taxon>
        <taxon>Mugilogobius</taxon>
    </lineage>
</organism>
<dbReference type="AlphaFoldDB" id="A0AAW0MPZ2"/>
<keyword evidence="15" id="KW-0325">Glycoprotein</keyword>
<keyword evidence="10" id="KW-0677">Repeat</keyword>
<proteinExistence type="predicted"/>
<dbReference type="PANTHER" id="PTHR46393">
    <property type="entry name" value="SUSHI DOMAIN-CONTAINING PROTEIN"/>
    <property type="match status" value="1"/>
</dbReference>
<feature type="active site" description="Charge relay system" evidence="17">
    <location>
        <position position="575"/>
    </location>
</feature>
<evidence type="ECO:0000256" key="19">
    <source>
        <dbReference type="SAM" id="SignalP"/>
    </source>
</evidence>
<dbReference type="PROSITE" id="PS50234">
    <property type="entry name" value="VWFA"/>
    <property type="match status" value="1"/>
</dbReference>
<dbReference type="Pfam" id="PF00092">
    <property type="entry name" value="VWA"/>
    <property type="match status" value="1"/>
</dbReference>
<evidence type="ECO:0000256" key="3">
    <source>
        <dbReference type="ARBA" id="ARBA00004241"/>
    </source>
</evidence>
<feature type="active site" description="Charge relay system" evidence="17">
    <location>
        <position position="517"/>
    </location>
</feature>
<evidence type="ECO:0000256" key="11">
    <source>
        <dbReference type="ARBA" id="ARBA00022801"/>
    </source>
</evidence>
<comment type="caution">
    <text evidence="23">The sequence shown here is derived from an EMBL/GenBank/DDBJ whole genome shotgun (WGS) entry which is preliminary data.</text>
</comment>
<dbReference type="InterPro" id="IPR036465">
    <property type="entry name" value="vWFA_dom_sf"/>
</dbReference>
<dbReference type="PRINTS" id="PR00722">
    <property type="entry name" value="CHYMOTRYPSIN"/>
</dbReference>
<dbReference type="PIRSF" id="PIRSF001154">
    <property type="entry name" value="Compl_C2_B"/>
    <property type="match status" value="1"/>
</dbReference>
<feature type="disulfide bond" evidence="18">
    <location>
        <begin position="120"/>
        <end position="147"/>
    </location>
</feature>
<dbReference type="InterPro" id="IPR000436">
    <property type="entry name" value="Sushi_SCR_CCP_dom"/>
</dbReference>
<evidence type="ECO:0000313" key="24">
    <source>
        <dbReference type="Proteomes" id="UP001460270"/>
    </source>
</evidence>
<comment type="cofactor">
    <cofactor evidence="2">
        <name>Mg(2+)</name>
        <dbReference type="ChEBI" id="CHEBI:18420"/>
    </cofactor>
</comment>
<dbReference type="InterPro" id="IPR043504">
    <property type="entry name" value="Peptidase_S1_PA_chymotrypsin"/>
</dbReference>
<dbReference type="CDD" id="cd00190">
    <property type="entry name" value="Tryp_SPc"/>
    <property type="match status" value="1"/>
</dbReference>
<feature type="domain" description="VWFA" evidence="20">
    <location>
        <begin position="261"/>
        <end position="462"/>
    </location>
</feature>
<keyword evidence="14 18" id="KW-1015">Disulfide bond</keyword>
<dbReference type="PROSITE" id="PS50923">
    <property type="entry name" value="SUSHI"/>
    <property type="match status" value="2"/>
</dbReference>
<feature type="domain" description="Sushi" evidence="22">
    <location>
        <begin position="90"/>
        <end position="149"/>
    </location>
</feature>
<sequence>MLLKLTLSIVLASAQHVYSAPRNCSTSASINGGHVTYSEGGQEGSVLTYHCRLGQYPFPVSFRTCRSHGQWTTMRLSNGRPVTRAICKDVMCPGQLQLDNGHFWPRDLWFRVGSVQTFSCVSGFTLHGSAHRNCTDSGEWTGTTPICKNYADDCDDPGTPPGAHSHRFSGQFFLGDRVSYTCQSGLELLGSALRECLEHREWSGSTPRCQSSYMFDSPSAAAAAMAGSLAGVMDVLSPEFIKVKTANVQRVISTAAGSRLNVFILLDTSGSISSKDFELSKDATIKLIRKLASYEVQIKYDVLSFASKVIKVVEILNEFTSAHEDRVIDILQMFDPKRHGTETGTNLFAALSSVNERLAILKQRDEEKKCNETQNVLIIQTDGFSNIGNKSSLALNEIRTTLGYDSTAIDHTHERLLDVYVFGLGPKVNKDELNSLASKKRGEEHLFVLKDYEHLGQVFNQIVSDKTVTICGIAQEEVPEDESFYTHPWHVTFSGKMKDGVCSGSILSPNWVLTAAHCFGKKSTDSVNPENIIIIHGESSGKKVKPTKPKRIIMHPKYDTYALRERNVKEFYDYDVALVEVNGSLPLSWKARPICLPCTVPANRAMKKVNSTCEQHRNELIPPSLVSVSYIQTSKNNEKKDSHIHTGNWRRACVEMARHTLNKDSNVTTDEYVPERFFCAGGTENKRDSITCKGDSGGSVFLQKRNRFFQVGVVSWGTHDCKLYRSDELPPEARDFHIDVFKIMPWLKSYLGKDIQFLSDVD</sequence>
<evidence type="ECO:0000256" key="7">
    <source>
        <dbReference type="ARBA" id="ARBA00022659"/>
    </source>
</evidence>
<gene>
    <name evidence="23" type="ORF">WMY93_029006</name>
</gene>
<evidence type="ECO:0000256" key="6">
    <source>
        <dbReference type="ARBA" id="ARBA00022588"/>
    </source>
</evidence>
<dbReference type="SMART" id="SM00032">
    <property type="entry name" value="CCP"/>
    <property type="match status" value="3"/>
</dbReference>
<dbReference type="PROSITE" id="PS00134">
    <property type="entry name" value="TRYPSIN_HIS"/>
    <property type="match status" value="1"/>
</dbReference>
<dbReference type="SUPFAM" id="SSF50494">
    <property type="entry name" value="Trypsin-like serine proteases"/>
    <property type="match status" value="1"/>
</dbReference>
<dbReference type="InterPro" id="IPR011360">
    <property type="entry name" value="Compl_C2_B"/>
</dbReference>
<keyword evidence="13" id="KW-0391">Immunity</keyword>
<dbReference type="SMART" id="SM00020">
    <property type="entry name" value="Tryp_SPc"/>
    <property type="match status" value="1"/>
</dbReference>
<comment type="subcellular location">
    <subcellularLocation>
        <location evidence="3">Cell surface</location>
    </subcellularLocation>
    <subcellularLocation>
        <location evidence="4">Secreted</location>
    </subcellularLocation>
</comment>
<dbReference type="Pfam" id="PF00084">
    <property type="entry name" value="Sushi"/>
    <property type="match status" value="3"/>
</dbReference>
<keyword evidence="5" id="KW-0964">Secreted</keyword>
<feature type="disulfide bond" evidence="18">
    <location>
        <begin position="182"/>
        <end position="209"/>
    </location>
</feature>
<dbReference type="PROSITE" id="PS50240">
    <property type="entry name" value="TRYPSIN_DOM"/>
    <property type="match status" value="1"/>
</dbReference>
<evidence type="ECO:0000256" key="1">
    <source>
        <dbReference type="ARBA" id="ARBA00001936"/>
    </source>
</evidence>
<dbReference type="Proteomes" id="UP001460270">
    <property type="component" value="Unassembled WGS sequence"/>
</dbReference>
<dbReference type="InterPro" id="IPR001314">
    <property type="entry name" value="Peptidase_S1A"/>
</dbReference>
<evidence type="ECO:0000256" key="2">
    <source>
        <dbReference type="ARBA" id="ARBA00001946"/>
    </source>
</evidence>
<feature type="domain" description="Peptidase S1" evidence="21">
    <location>
        <begin position="462"/>
        <end position="752"/>
    </location>
</feature>
<evidence type="ECO:0000256" key="14">
    <source>
        <dbReference type="ARBA" id="ARBA00023157"/>
    </source>
</evidence>
<dbReference type="SUPFAM" id="SSF53300">
    <property type="entry name" value="vWA-like"/>
    <property type="match status" value="1"/>
</dbReference>
<evidence type="ECO:0000256" key="9">
    <source>
        <dbReference type="ARBA" id="ARBA00022729"/>
    </source>
</evidence>
<dbReference type="SMART" id="SM00327">
    <property type="entry name" value="VWA"/>
    <property type="match status" value="1"/>
</dbReference>
<comment type="caution">
    <text evidence="18">Lacks conserved residue(s) required for the propagation of feature annotation.</text>
</comment>
<evidence type="ECO:0000259" key="20">
    <source>
        <dbReference type="PROSITE" id="PS50234"/>
    </source>
</evidence>
<keyword evidence="12" id="KW-0720">Serine protease</keyword>
<dbReference type="GO" id="GO:0004252">
    <property type="term" value="F:serine-type endopeptidase activity"/>
    <property type="evidence" value="ECO:0007669"/>
    <property type="project" value="InterPro"/>
</dbReference>
<evidence type="ECO:0000256" key="8">
    <source>
        <dbReference type="ARBA" id="ARBA00022670"/>
    </source>
</evidence>
<dbReference type="InterPro" id="IPR001254">
    <property type="entry name" value="Trypsin_dom"/>
</dbReference>
<dbReference type="InterPro" id="IPR002035">
    <property type="entry name" value="VWF_A"/>
</dbReference>
<dbReference type="GO" id="GO:0070062">
    <property type="term" value="C:extracellular exosome"/>
    <property type="evidence" value="ECO:0007669"/>
    <property type="project" value="TreeGrafter"/>
</dbReference>
<evidence type="ECO:0000313" key="23">
    <source>
        <dbReference type="EMBL" id="KAK7882832.1"/>
    </source>
</evidence>
<evidence type="ECO:0000256" key="17">
    <source>
        <dbReference type="PIRSR" id="PIRSR001154-1"/>
    </source>
</evidence>
<dbReference type="GO" id="GO:0009986">
    <property type="term" value="C:cell surface"/>
    <property type="evidence" value="ECO:0007669"/>
    <property type="project" value="UniProtKB-SubCell"/>
</dbReference>
<accession>A0AAW0MPZ2</accession>
<feature type="domain" description="Sushi" evidence="22">
    <location>
        <begin position="152"/>
        <end position="211"/>
    </location>
</feature>
<keyword evidence="7 18" id="KW-0768">Sushi</keyword>
<dbReference type="GO" id="GO:0045087">
    <property type="term" value="P:innate immune response"/>
    <property type="evidence" value="ECO:0007669"/>
    <property type="project" value="UniProtKB-KW"/>
</dbReference>
<dbReference type="Gene3D" id="2.40.10.10">
    <property type="entry name" value="Trypsin-like serine proteases"/>
    <property type="match status" value="2"/>
</dbReference>
<dbReference type="Gene3D" id="2.10.70.10">
    <property type="entry name" value="Complement Module, domain 1"/>
    <property type="match status" value="3"/>
</dbReference>
<comment type="cofactor">
    <cofactor evidence="1">
        <name>Mn(2+)</name>
        <dbReference type="ChEBI" id="CHEBI:29035"/>
    </cofactor>
</comment>
<protein>
    <recommendedName>
        <fullName evidence="16">C3/C5 convertase</fullName>
    </recommendedName>
</protein>
<feature type="signal peptide" evidence="19">
    <location>
        <begin position="1"/>
        <end position="19"/>
    </location>
</feature>
<name>A0AAW0MPZ2_9GOBI</name>
<dbReference type="Gene3D" id="3.40.50.410">
    <property type="entry name" value="von Willebrand factor, type A domain"/>
    <property type="match status" value="1"/>
</dbReference>
<evidence type="ECO:0000256" key="4">
    <source>
        <dbReference type="ARBA" id="ARBA00004613"/>
    </source>
</evidence>
<dbReference type="CDD" id="cd00033">
    <property type="entry name" value="CCP"/>
    <property type="match status" value="3"/>
</dbReference>
<keyword evidence="6" id="KW-0399">Innate immunity</keyword>
<evidence type="ECO:0000256" key="13">
    <source>
        <dbReference type="ARBA" id="ARBA00022859"/>
    </source>
</evidence>
<evidence type="ECO:0000256" key="5">
    <source>
        <dbReference type="ARBA" id="ARBA00022525"/>
    </source>
</evidence>
<evidence type="ECO:0000256" key="16">
    <source>
        <dbReference type="ARBA" id="ARBA00029636"/>
    </source>
</evidence>
<dbReference type="GO" id="GO:0009617">
    <property type="term" value="P:response to bacterium"/>
    <property type="evidence" value="ECO:0007669"/>
    <property type="project" value="TreeGrafter"/>
</dbReference>
<dbReference type="InterPro" id="IPR009003">
    <property type="entry name" value="Peptidase_S1_PA"/>
</dbReference>
<evidence type="ECO:0000256" key="15">
    <source>
        <dbReference type="ARBA" id="ARBA00023180"/>
    </source>
</evidence>
<evidence type="ECO:0000256" key="18">
    <source>
        <dbReference type="PROSITE-ProRule" id="PRU00302"/>
    </source>
</evidence>
<reference evidence="24" key="1">
    <citation type="submission" date="2024-04" db="EMBL/GenBank/DDBJ databases">
        <title>Salinicola lusitanus LLJ914,a marine bacterium isolated from the Okinawa Trough.</title>
        <authorList>
            <person name="Li J."/>
        </authorList>
    </citation>
    <scope>NUCLEOTIDE SEQUENCE [LARGE SCALE GENOMIC DNA]</scope>
</reference>
<evidence type="ECO:0000259" key="22">
    <source>
        <dbReference type="PROSITE" id="PS50923"/>
    </source>
</evidence>
<dbReference type="SUPFAM" id="SSF57535">
    <property type="entry name" value="Complement control module/SCR domain"/>
    <property type="match status" value="3"/>
</dbReference>
<feature type="active site" description="Charge relay system" evidence="17">
    <location>
        <position position="696"/>
    </location>
</feature>